<keyword evidence="1" id="KW-0328">Glycosyltransferase</keyword>
<evidence type="ECO:0000256" key="2">
    <source>
        <dbReference type="ARBA" id="ARBA00022679"/>
    </source>
</evidence>
<feature type="domain" description="Glycosyltransferase subfamily 4-like N-terminal" evidence="4">
    <location>
        <begin position="32"/>
        <end position="189"/>
    </location>
</feature>
<dbReference type="KEGG" id="nano:G5V58_11830"/>
<keyword evidence="2 5" id="KW-0808">Transferase</keyword>
<dbReference type="GO" id="GO:0016757">
    <property type="term" value="F:glycosyltransferase activity"/>
    <property type="evidence" value="ECO:0007669"/>
    <property type="project" value="UniProtKB-KW"/>
</dbReference>
<dbReference type="AlphaFoldDB" id="A0A6G6WDY5"/>
<dbReference type="GO" id="GO:1901137">
    <property type="term" value="P:carbohydrate derivative biosynthetic process"/>
    <property type="evidence" value="ECO:0007669"/>
    <property type="project" value="UniProtKB-ARBA"/>
</dbReference>
<feature type="domain" description="Glycosyl transferase family 1" evidence="3">
    <location>
        <begin position="199"/>
        <end position="320"/>
    </location>
</feature>
<evidence type="ECO:0000313" key="6">
    <source>
        <dbReference type="Proteomes" id="UP000502996"/>
    </source>
</evidence>
<dbReference type="Pfam" id="PF00534">
    <property type="entry name" value="Glycos_transf_1"/>
    <property type="match status" value="1"/>
</dbReference>
<evidence type="ECO:0000259" key="4">
    <source>
        <dbReference type="Pfam" id="PF13439"/>
    </source>
</evidence>
<dbReference type="EMBL" id="CP049257">
    <property type="protein sequence ID" value="QIG43363.1"/>
    <property type="molecule type" value="Genomic_DNA"/>
</dbReference>
<dbReference type="PANTHER" id="PTHR45947:SF3">
    <property type="entry name" value="SULFOQUINOVOSYL TRANSFERASE SQD2"/>
    <property type="match status" value="1"/>
</dbReference>
<organism evidence="5 6">
    <name type="scientific">Nocardioides anomalus</name>
    <dbReference type="NCBI Taxonomy" id="2712223"/>
    <lineage>
        <taxon>Bacteria</taxon>
        <taxon>Bacillati</taxon>
        <taxon>Actinomycetota</taxon>
        <taxon>Actinomycetes</taxon>
        <taxon>Propionibacteriales</taxon>
        <taxon>Nocardioidaceae</taxon>
        <taxon>Nocardioides</taxon>
    </lineage>
</organism>
<evidence type="ECO:0000256" key="1">
    <source>
        <dbReference type="ARBA" id="ARBA00022676"/>
    </source>
</evidence>
<name>A0A6G6WDY5_9ACTN</name>
<proteinExistence type="predicted"/>
<evidence type="ECO:0000259" key="3">
    <source>
        <dbReference type="Pfam" id="PF00534"/>
    </source>
</evidence>
<evidence type="ECO:0000313" key="5">
    <source>
        <dbReference type="EMBL" id="QIG43363.1"/>
    </source>
</evidence>
<reference evidence="5 6" key="1">
    <citation type="submission" date="2020-02" db="EMBL/GenBank/DDBJ databases">
        <title>Full genome sequence of Nocardioides sp. R-3366.</title>
        <authorList>
            <person name="Im W.-T."/>
        </authorList>
    </citation>
    <scope>NUCLEOTIDE SEQUENCE [LARGE SCALE GENOMIC DNA]</scope>
    <source>
        <strain evidence="5 6">R-3366</strain>
    </source>
</reference>
<dbReference type="InterPro" id="IPR028098">
    <property type="entry name" value="Glyco_trans_4-like_N"/>
</dbReference>
<gene>
    <name evidence="5" type="ORF">G5V58_11830</name>
</gene>
<keyword evidence="6" id="KW-1185">Reference proteome</keyword>
<dbReference type="Proteomes" id="UP000502996">
    <property type="component" value="Chromosome"/>
</dbReference>
<dbReference type="SUPFAM" id="SSF53756">
    <property type="entry name" value="UDP-Glycosyltransferase/glycogen phosphorylase"/>
    <property type="match status" value="1"/>
</dbReference>
<dbReference type="RefSeq" id="WP_165232743.1">
    <property type="nucleotide sequence ID" value="NZ_CP049257.1"/>
</dbReference>
<dbReference type="InterPro" id="IPR050194">
    <property type="entry name" value="Glycosyltransferase_grp1"/>
</dbReference>
<protein>
    <submittedName>
        <fullName evidence="5">Glycosyltransferase</fullName>
    </submittedName>
</protein>
<accession>A0A6G6WDY5</accession>
<dbReference type="PANTHER" id="PTHR45947">
    <property type="entry name" value="SULFOQUINOVOSYL TRANSFERASE SQD2"/>
    <property type="match status" value="1"/>
</dbReference>
<sequence>MSLTEHARHPSRPAAAGSRLDVVHVIATLTPGGAERQLEMLTARSRHRTRVIVLYESGGIAESMRAAGEPVEELQSSGWRKALLPLTLARRLRRLRPDVVHVHLLSAQVMALPAARLARVPVVVSTEHSLMEDTLEGRPHTWWLRLLYQVLERLTTHTVAVSAVTAHHLRQWGVHLDRISVVDLGIDFEAVAYDAVGRQRVRRELAIGPDTLVVGAVGRLEGQKRIDIALRACAPLLRDGAVLVVAGAGPLLAELRSLAGELGVADQVHWLGSRPRMGEVYGAMDVLLSASADESFGMAVVEAVGSGLPVVHAACPALEELPELPQVSHVRPSGDATVDAERLGDALAASSAAFGQRRWPAPAVLLEAYGAQAAADRVDAVYDRLPARHRG</sequence>
<dbReference type="Gene3D" id="3.40.50.2000">
    <property type="entry name" value="Glycogen Phosphorylase B"/>
    <property type="match status" value="2"/>
</dbReference>
<dbReference type="InterPro" id="IPR001296">
    <property type="entry name" value="Glyco_trans_1"/>
</dbReference>
<dbReference type="Pfam" id="PF13439">
    <property type="entry name" value="Glyco_transf_4"/>
    <property type="match status" value="1"/>
</dbReference>